<organism evidence="2 3">
    <name type="scientific">Synaphobranchus kaupii</name>
    <name type="common">Kaup's arrowtooth eel</name>
    <dbReference type="NCBI Taxonomy" id="118154"/>
    <lineage>
        <taxon>Eukaryota</taxon>
        <taxon>Metazoa</taxon>
        <taxon>Chordata</taxon>
        <taxon>Craniata</taxon>
        <taxon>Vertebrata</taxon>
        <taxon>Euteleostomi</taxon>
        <taxon>Actinopterygii</taxon>
        <taxon>Neopterygii</taxon>
        <taxon>Teleostei</taxon>
        <taxon>Anguilliformes</taxon>
        <taxon>Synaphobranchidae</taxon>
        <taxon>Synaphobranchus</taxon>
    </lineage>
</organism>
<protein>
    <submittedName>
        <fullName evidence="2">Uncharacterized protein</fullName>
    </submittedName>
</protein>
<feature type="region of interest" description="Disordered" evidence="1">
    <location>
        <begin position="1"/>
        <end position="63"/>
    </location>
</feature>
<evidence type="ECO:0000313" key="3">
    <source>
        <dbReference type="Proteomes" id="UP001152622"/>
    </source>
</evidence>
<dbReference type="AlphaFoldDB" id="A0A9Q1ET48"/>
<dbReference type="EMBL" id="JAINUF010000013">
    <property type="protein sequence ID" value="KAJ8344429.1"/>
    <property type="molecule type" value="Genomic_DNA"/>
</dbReference>
<evidence type="ECO:0000256" key="1">
    <source>
        <dbReference type="SAM" id="MobiDB-lite"/>
    </source>
</evidence>
<keyword evidence="3" id="KW-1185">Reference proteome</keyword>
<sequence>MAEPTMREAQCRNQASSPRAPDRHSSAKQSQHGALGLTDTVMNPTERVTHTPPRPSVRPSVCPSVCKQAPPECRATHTPIQRDEQRTAQEMTAGRVSTHPEGGFPTAAVGPLPAADGGGFHRGRRTAVGRTSTALRMRTGARTCVRRRYRDTPARGVGIYVCVLVRGNRRAPQAAFTPQNPAIDAACGPAGCLRDARDRAIAASSLAMCSQEGQEGGGATYPVQRNKRGTRSQLIGPGTKQRERDLIRRYGNRRQRAPVVFLELHPAGMR</sequence>
<feature type="compositionally biased region" description="Basic and acidic residues" evidence="1">
    <location>
        <begin position="1"/>
        <end position="10"/>
    </location>
</feature>
<proteinExistence type="predicted"/>
<name>A0A9Q1ET48_SYNKA</name>
<gene>
    <name evidence="2" type="ORF">SKAU_G00317580</name>
</gene>
<evidence type="ECO:0000313" key="2">
    <source>
        <dbReference type="EMBL" id="KAJ8344429.1"/>
    </source>
</evidence>
<dbReference type="Proteomes" id="UP001152622">
    <property type="component" value="Chromosome 13"/>
</dbReference>
<feature type="region of interest" description="Disordered" evidence="1">
    <location>
        <begin position="212"/>
        <end position="241"/>
    </location>
</feature>
<comment type="caution">
    <text evidence="2">The sequence shown here is derived from an EMBL/GenBank/DDBJ whole genome shotgun (WGS) entry which is preliminary data.</text>
</comment>
<accession>A0A9Q1ET48</accession>
<reference evidence="2" key="1">
    <citation type="journal article" date="2023" name="Science">
        <title>Genome structures resolve the early diversification of teleost fishes.</title>
        <authorList>
            <person name="Parey E."/>
            <person name="Louis A."/>
            <person name="Montfort J."/>
            <person name="Bouchez O."/>
            <person name="Roques C."/>
            <person name="Iampietro C."/>
            <person name="Lluch J."/>
            <person name="Castinel A."/>
            <person name="Donnadieu C."/>
            <person name="Desvignes T."/>
            <person name="Floi Bucao C."/>
            <person name="Jouanno E."/>
            <person name="Wen M."/>
            <person name="Mejri S."/>
            <person name="Dirks R."/>
            <person name="Jansen H."/>
            <person name="Henkel C."/>
            <person name="Chen W.J."/>
            <person name="Zahm M."/>
            <person name="Cabau C."/>
            <person name="Klopp C."/>
            <person name="Thompson A.W."/>
            <person name="Robinson-Rechavi M."/>
            <person name="Braasch I."/>
            <person name="Lecointre G."/>
            <person name="Bobe J."/>
            <person name="Postlethwait J.H."/>
            <person name="Berthelot C."/>
            <person name="Roest Crollius H."/>
            <person name="Guiguen Y."/>
        </authorList>
    </citation>
    <scope>NUCLEOTIDE SEQUENCE</scope>
    <source>
        <strain evidence="2">WJC10195</strain>
    </source>
</reference>